<comment type="caution">
    <text evidence="1">The sequence shown here is derived from an EMBL/GenBank/DDBJ whole genome shotgun (WGS) entry which is preliminary data.</text>
</comment>
<gene>
    <name evidence="1" type="ORF">ACCI49_06590</name>
</gene>
<evidence type="ECO:0000313" key="2">
    <source>
        <dbReference type="Proteomes" id="UP001569428"/>
    </source>
</evidence>
<reference evidence="1 2" key="1">
    <citation type="submission" date="2024-08" db="EMBL/GenBank/DDBJ databases">
        <authorList>
            <person name="Ishaq N."/>
        </authorList>
    </citation>
    <scope>NUCLEOTIDE SEQUENCE [LARGE SCALE GENOMIC DNA]</scope>
    <source>
        <strain evidence="1 2">DSM 18651</strain>
    </source>
</reference>
<feature type="non-terminal residue" evidence="1">
    <location>
        <position position="1"/>
    </location>
</feature>
<organism evidence="1 2">
    <name type="scientific">Microbulbifer epialgicus</name>
    <dbReference type="NCBI Taxonomy" id="393907"/>
    <lineage>
        <taxon>Bacteria</taxon>
        <taxon>Pseudomonadati</taxon>
        <taxon>Pseudomonadota</taxon>
        <taxon>Gammaproteobacteria</taxon>
        <taxon>Cellvibrionales</taxon>
        <taxon>Microbulbiferaceae</taxon>
        <taxon>Microbulbifer</taxon>
    </lineage>
</organism>
<evidence type="ECO:0000313" key="1">
    <source>
        <dbReference type="EMBL" id="MFA0810582.1"/>
    </source>
</evidence>
<dbReference type="Proteomes" id="UP001569428">
    <property type="component" value="Unassembled WGS sequence"/>
</dbReference>
<keyword evidence="2" id="KW-1185">Reference proteome</keyword>
<protein>
    <submittedName>
        <fullName evidence="1">Uncharacterized protein</fullName>
    </submittedName>
</protein>
<sequence>ADCELETYDRLRCITTDCFTEACHGRQECKKCMEQFFALFGVIAGQQTEANSDNTAGQANCL</sequence>
<dbReference type="RefSeq" id="WP_371838154.1">
    <property type="nucleotide sequence ID" value="NZ_JBGMEK010000009.1"/>
</dbReference>
<dbReference type="EMBL" id="JBGMEK010000009">
    <property type="protein sequence ID" value="MFA0810582.1"/>
    <property type="molecule type" value="Genomic_DNA"/>
</dbReference>
<name>A0ABV4NX25_9GAMM</name>
<proteinExistence type="predicted"/>
<accession>A0ABV4NX25</accession>